<dbReference type="RefSeq" id="WP_184057724.1">
    <property type="nucleotide sequence ID" value="NZ_JACIJK010000006.1"/>
</dbReference>
<comment type="caution">
    <text evidence="1">The sequence shown here is derived from an EMBL/GenBank/DDBJ whole genome shotgun (WGS) entry which is preliminary data.</text>
</comment>
<proteinExistence type="predicted"/>
<keyword evidence="2" id="KW-1185">Reference proteome</keyword>
<evidence type="ECO:0000313" key="1">
    <source>
        <dbReference type="EMBL" id="MBB5715429.1"/>
    </source>
</evidence>
<name>A0A7W9EUM8_9SPHN</name>
<reference evidence="1 2" key="1">
    <citation type="submission" date="2020-08" db="EMBL/GenBank/DDBJ databases">
        <title>Genomic Encyclopedia of Type Strains, Phase IV (KMG-IV): sequencing the most valuable type-strain genomes for metagenomic binning, comparative biology and taxonomic classification.</title>
        <authorList>
            <person name="Goeker M."/>
        </authorList>
    </citation>
    <scope>NUCLEOTIDE SEQUENCE [LARGE SCALE GENOMIC DNA]</scope>
    <source>
        <strain evidence="1 2">DSM 100044</strain>
    </source>
</reference>
<sequence length="145" mass="15638">MSPAVLSWHAAMADRWSARAAELRARAGAGDDNRAFMLEHHARSNREFCQRHNAPVPATAVETTRIAELEVRLAEIQPRPGPYGLIINGGEIMDRVRDGIARELARLRGDAAPEPTAKPALAVCPPAEARPFSAGPQLDLFGLAA</sequence>
<evidence type="ECO:0000313" key="2">
    <source>
        <dbReference type="Proteomes" id="UP000546200"/>
    </source>
</evidence>
<dbReference type="EMBL" id="JACIJK010000006">
    <property type="protein sequence ID" value="MBB5715429.1"/>
    <property type="molecule type" value="Genomic_DNA"/>
</dbReference>
<protein>
    <submittedName>
        <fullName evidence="1">Uncharacterized protein</fullName>
    </submittedName>
</protein>
<accession>A0A7W9EUM8</accession>
<dbReference type="Proteomes" id="UP000546200">
    <property type="component" value="Unassembled WGS sequence"/>
</dbReference>
<gene>
    <name evidence="1" type="ORF">FHS94_002275</name>
</gene>
<dbReference type="AlphaFoldDB" id="A0A7W9EUM8"/>
<organism evidence="1 2">
    <name type="scientific">Sphingomonas aerophila</name>
    <dbReference type="NCBI Taxonomy" id="1344948"/>
    <lineage>
        <taxon>Bacteria</taxon>
        <taxon>Pseudomonadati</taxon>
        <taxon>Pseudomonadota</taxon>
        <taxon>Alphaproteobacteria</taxon>
        <taxon>Sphingomonadales</taxon>
        <taxon>Sphingomonadaceae</taxon>
        <taxon>Sphingomonas</taxon>
    </lineage>
</organism>